<evidence type="ECO:0000313" key="2">
    <source>
        <dbReference type="Proteomes" id="UP000253744"/>
    </source>
</evidence>
<dbReference type="InterPro" id="IPR011044">
    <property type="entry name" value="Quino_amine_DH_bsu"/>
</dbReference>
<dbReference type="Proteomes" id="UP000253744">
    <property type="component" value="Chromosome"/>
</dbReference>
<dbReference type="KEGG" id="dwu:DVJ83_05960"/>
<organism evidence="1 2">
    <name type="scientific">Deinococcus wulumuqiensis</name>
    <dbReference type="NCBI Taxonomy" id="980427"/>
    <lineage>
        <taxon>Bacteria</taxon>
        <taxon>Thermotogati</taxon>
        <taxon>Deinococcota</taxon>
        <taxon>Deinococci</taxon>
        <taxon>Deinococcales</taxon>
        <taxon>Deinococcaceae</taxon>
        <taxon>Deinococcus</taxon>
    </lineage>
</organism>
<dbReference type="Gene3D" id="2.130.10.10">
    <property type="entry name" value="YVTN repeat-like/Quinoprotein amine dehydrogenase"/>
    <property type="match status" value="1"/>
</dbReference>
<dbReference type="AlphaFoldDB" id="A0A345IGG3"/>
<protein>
    <recommendedName>
        <fullName evidence="3">WD40 repeat domain-containing protein</fullName>
    </recommendedName>
</protein>
<proteinExistence type="predicted"/>
<sequence>MSPESVTGVAALPGGTRLVCAETSLWKLGAGKPVRFTLPESCQGLRVSPSGQLALVAGAKAATVWHLGDGKMLTQIQWPDPARRAAFLGDAALLLAGANGLERLDLGTQARTSLRPGAATGAVTGVVAAPDGQRAVVGDGTRVQLVNLADGQVLSGVRCEAACPVQDAQFGAGRRVAVVRAGDTLYALREGHPATVVLRGAQGSAGFPLAGGGVWVLTAGRIERRDAQTGRREGVVRPEGVSGPAAWTPQGGLLFVSGRELVELDAAGREAGRTALP</sequence>
<gene>
    <name evidence="1" type="ORF">DVJ83_05960</name>
</gene>
<name>A0A345IGG3_9DEIO</name>
<dbReference type="SUPFAM" id="SSF50969">
    <property type="entry name" value="YVTN repeat-like/Quinoprotein amine dehydrogenase"/>
    <property type="match status" value="1"/>
</dbReference>
<evidence type="ECO:0008006" key="3">
    <source>
        <dbReference type="Google" id="ProtNLM"/>
    </source>
</evidence>
<dbReference type="InterPro" id="IPR015943">
    <property type="entry name" value="WD40/YVTN_repeat-like_dom_sf"/>
</dbReference>
<accession>A0A345IGG3</accession>
<reference evidence="1 2" key="1">
    <citation type="submission" date="2018-07" db="EMBL/GenBank/DDBJ databases">
        <title>Complete Genome and Methylome Analysis of Deinococcus wulumuqiensis NEB 479.</title>
        <authorList>
            <person name="Fomenkov A."/>
            <person name="Luyten Y."/>
            <person name="Vincze T."/>
            <person name="Anton B.P."/>
            <person name="Clark T."/>
            <person name="Roberts R.J."/>
            <person name="Morgan R.D."/>
        </authorList>
    </citation>
    <scope>NUCLEOTIDE SEQUENCE [LARGE SCALE GENOMIC DNA]</scope>
    <source>
        <strain evidence="1 2">NEB 479</strain>
    </source>
</reference>
<dbReference type="EMBL" id="CP031158">
    <property type="protein sequence ID" value="AXG98785.1"/>
    <property type="molecule type" value="Genomic_DNA"/>
</dbReference>
<evidence type="ECO:0000313" key="1">
    <source>
        <dbReference type="EMBL" id="AXG98785.1"/>
    </source>
</evidence>